<reference evidence="2" key="1">
    <citation type="submission" date="2021-02" db="EMBL/GenBank/DDBJ databases">
        <authorList>
            <person name="Nowell W R."/>
        </authorList>
    </citation>
    <scope>NUCLEOTIDE SEQUENCE</scope>
</reference>
<dbReference type="EMBL" id="CAJOBR010023707">
    <property type="protein sequence ID" value="CAF4956347.1"/>
    <property type="molecule type" value="Genomic_DNA"/>
</dbReference>
<protein>
    <submittedName>
        <fullName evidence="2">Uncharacterized protein</fullName>
    </submittedName>
</protein>
<keyword evidence="1" id="KW-0732">Signal</keyword>
<evidence type="ECO:0000313" key="2">
    <source>
        <dbReference type="EMBL" id="CAF4956347.1"/>
    </source>
</evidence>
<feature type="chain" id="PRO_5032702680" evidence="1">
    <location>
        <begin position="23"/>
        <end position="56"/>
    </location>
</feature>
<feature type="non-terminal residue" evidence="2">
    <location>
        <position position="1"/>
    </location>
</feature>
<accession>A0A821Y4K2</accession>
<sequence>MNLLSLLHVTFGVLLASQTIDGSLWNETYPKGEVLRVDDLNIYSVGTSNSDLSIIV</sequence>
<dbReference type="AlphaFoldDB" id="A0A821Y4K2"/>
<comment type="caution">
    <text evidence="2">The sequence shown here is derived from an EMBL/GenBank/DDBJ whole genome shotgun (WGS) entry which is preliminary data.</text>
</comment>
<evidence type="ECO:0000256" key="1">
    <source>
        <dbReference type="SAM" id="SignalP"/>
    </source>
</evidence>
<dbReference type="Proteomes" id="UP000663848">
    <property type="component" value="Unassembled WGS sequence"/>
</dbReference>
<gene>
    <name evidence="2" type="ORF">QYT958_LOCUS33903</name>
</gene>
<feature type="signal peptide" evidence="1">
    <location>
        <begin position="1"/>
        <end position="22"/>
    </location>
</feature>
<proteinExistence type="predicted"/>
<organism evidence="2 3">
    <name type="scientific">Rotaria socialis</name>
    <dbReference type="NCBI Taxonomy" id="392032"/>
    <lineage>
        <taxon>Eukaryota</taxon>
        <taxon>Metazoa</taxon>
        <taxon>Spiralia</taxon>
        <taxon>Gnathifera</taxon>
        <taxon>Rotifera</taxon>
        <taxon>Eurotatoria</taxon>
        <taxon>Bdelloidea</taxon>
        <taxon>Philodinida</taxon>
        <taxon>Philodinidae</taxon>
        <taxon>Rotaria</taxon>
    </lineage>
</organism>
<evidence type="ECO:0000313" key="3">
    <source>
        <dbReference type="Proteomes" id="UP000663848"/>
    </source>
</evidence>
<name>A0A821Y4K2_9BILA</name>